<gene>
    <name evidence="1" type="ORF">CM83_102572</name>
</gene>
<dbReference type="AlphaFoldDB" id="A0A0A9YD35"/>
<dbReference type="EMBL" id="GBHO01014586">
    <property type="protein sequence ID" value="JAG29018.1"/>
    <property type="molecule type" value="Transcribed_RNA"/>
</dbReference>
<name>A0A0A9YD35_LYGHE</name>
<evidence type="ECO:0000313" key="1">
    <source>
        <dbReference type="EMBL" id="JAG29018.1"/>
    </source>
</evidence>
<reference evidence="1" key="1">
    <citation type="journal article" date="2014" name="PLoS ONE">
        <title>Transcriptome-Based Identification of ABC Transporters in the Western Tarnished Plant Bug Lygus hesperus.</title>
        <authorList>
            <person name="Hull J.J."/>
            <person name="Chaney K."/>
            <person name="Geib S.M."/>
            <person name="Fabrick J.A."/>
            <person name="Brent C.S."/>
            <person name="Walsh D."/>
            <person name="Lavine L.C."/>
        </authorList>
    </citation>
    <scope>NUCLEOTIDE SEQUENCE</scope>
</reference>
<reference evidence="1" key="2">
    <citation type="submission" date="2014-07" db="EMBL/GenBank/DDBJ databases">
        <authorList>
            <person name="Hull J."/>
        </authorList>
    </citation>
    <scope>NUCLEOTIDE SEQUENCE</scope>
</reference>
<organism evidence="1">
    <name type="scientific">Lygus hesperus</name>
    <name type="common">Western plant bug</name>
    <dbReference type="NCBI Taxonomy" id="30085"/>
    <lineage>
        <taxon>Eukaryota</taxon>
        <taxon>Metazoa</taxon>
        <taxon>Ecdysozoa</taxon>
        <taxon>Arthropoda</taxon>
        <taxon>Hexapoda</taxon>
        <taxon>Insecta</taxon>
        <taxon>Pterygota</taxon>
        <taxon>Neoptera</taxon>
        <taxon>Paraneoptera</taxon>
        <taxon>Hemiptera</taxon>
        <taxon>Heteroptera</taxon>
        <taxon>Panheteroptera</taxon>
        <taxon>Cimicomorpha</taxon>
        <taxon>Miridae</taxon>
        <taxon>Mirini</taxon>
        <taxon>Lygus</taxon>
    </lineage>
</organism>
<sequence length="104" mass="11925">MQQELYGPNCLLLACKFHLAQAWFREIQNLGLASVYKNNSDVLGEWLQWVFGLTLLDPPDVGDGFCEWLLHMPGNDQAAVIFKTMGRVYQTLEPKKEKKKSSHQ</sequence>
<accession>A0A0A9YD35</accession>
<proteinExistence type="predicted"/>
<protein>
    <submittedName>
        <fullName evidence="1">Uncharacterized protein</fullName>
    </submittedName>
</protein>